<evidence type="ECO:0000256" key="4">
    <source>
        <dbReference type="ARBA" id="ARBA00022862"/>
    </source>
</evidence>
<evidence type="ECO:0000256" key="11">
    <source>
        <dbReference type="ARBA" id="ARBA00049091"/>
    </source>
</evidence>
<dbReference type="PANTHER" id="PTHR42801">
    <property type="entry name" value="THIOREDOXIN-DEPENDENT PEROXIDE REDUCTASE"/>
    <property type="match status" value="1"/>
</dbReference>
<evidence type="ECO:0000256" key="9">
    <source>
        <dbReference type="ARBA" id="ARBA00038489"/>
    </source>
</evidence>
<keyword evidence="4" id="KW-0049">Antioxidant</keyword>
<dbReference type="PANTHER" id="PTHR42801:SF7">
    <property type="entry name" value="SLL1159 PROTEIN"/>
    <property type="match status" value="1"/>
</dbReference>
<dbReference type="SUPFAM" id="SSF52833">
    <property type="entry name" value="Thioredoxin-like"/>
    <property type="match status" value="1"/>
</dbReference>
<dbReference type="AlphaFoldDB" id="A0A7W4KFB2"/>
<keyword evidence="7" id="KW-0676">Redox-active center</keyword>
<evidence type="ECO:0000256" key="1">
    <source>
        <dbReference type="ARBA" id="ARBA00003330"/>
    </source>
</evidence>
<dbReference type="Gene3D" id="3.40.30.10">
    <property type="entry name" value="Glutaredoxin"/>
    <property type="match status" value="1"/>
</dbReference>
<evidence type="ECO:0000259" key="12">
    <source>
        <dbReference type="PROSITE" id="PS51352"/>
    </source>
</evidence>
<comment type="function">
    <text evidence="1">Thiol-specific peroxidase that catalyzes the reduction of hydrogen peroxide and organic hydroperoxides to water and alcohols, respectively. Plays a role in cell protection against oxidative stress by detoxifying peroxides and as sensor of hydrogen peroxide-mediated signaling events.</text>
</comment>
<dbReference type="InterPro" id="IPR050924">
    <property type="entry name" value="Peroxiredoxin_BCP/PrxQ"/>
</dbReference>
<evidence type="ECO:0000256" key="10">
    <source>
        <dbReference type="ARBA" id="ARBA00042639"/>
    </source>
</evidence>
<dbReference type="InterPro" id="IPR013766">
    <property type="entry name" value="Thioredoxin_domain"/>
</dbReference>
<protein>
    <recommendedName>
        <fullName evidence="2">thioredoxin-dependent peroxiredoxin</fullName>
        <ecNumber evidence="2">1.11.1.24</ecNumber>
    </recommendedName>
    <alternativeName>
        <fullName evidence="8">Thioredoxin peroxidase</fullName>
    </alternativeName>
    <alternativeName>
        <fullName evidence="10">Thioredoxin-dependent peroxiredoxin Bcp</fullName>
    </alternativeName>
</protein>
<organism evidence="13 14">
    <name type="scientific">Gluconacetobacter takamatsuzukensis</name>
    <dbReference type="NCBI Taxonomy" id="1286190"/>
    <lineage>
        <taxon>Bacteria</taxon>
        <taxon>Pseudomonadati</taxon>
        <taxon>Pseudomonadota</taxon>
        <taxon>Alphaproteobacteria</taxon>
        <taxon>Acetobacterales</taxon>
        <taxon>Acetobacteraceae</taxon>
        <taxon>Gluconacetobacter</taxon>
    </lineage>
</organism>
<reference evidence="13 14" key="1">
    <citation type="submission" date="2020-04" db="EMBL/GenBank/DDBJ databases">
        <title>Description of novel Gluconacetobacter.</title>
        <authorList>
            <person name="Sombolestani A."/>
        </authorList>
    </citation>
    <scope>NUCLEOTIDE SEQUENCE [LARGE SCALE GENOMIC DNA]</scope>
    <source>
        <strain evidence="13 14">LMG 27800</strain>
    </source>
</reference>
<proteinExistence type="inferred from homology"/>
<dbReference type="CDD" id="cd02970">
    <property type="entry name" value="PRX_like2"/>
    <property type="match status" value="1"/>
</dbReference>
<dbReference type="PROSITE" id="PS51352">
    <property type="entry name" value="THIOREDOXIN_2"/>
    <property type="match status" value="1"/>
</dbReference>
<dbReference type="Pfam" id="PF00578">
    <property type="entry name" value="AhpC-TSA"/>
    <property type="match status" value="1"/>
</dbReference>
<gene>
    <name evidence="13" type="ORF">HLH27_12450</name>
</gene>
<dbReference type="RefSeq" id="WP_182950358.1">
    <property type="nucleotide sequence ID" value="NZ_JABEQK010000009.1"/>
</dbReference>
<sequence>MSTEQTATAPSLRARFQAVEDERRRSWSPEALAINLNQRALLVREHGTRPHVVAGDTLPPTTLTRTDRQPVTLDALVANGPAVLVFFRFATCPACNIALPYYRDTLWPALKAAGIALAAISPQPVEKLAEITTRQDLPFPILSDPGLALSRALGLTYVFDTPSREAALAKGGTSEALNGTASWELPKPAVIVITPGRTVRYADISPDWMDRTETPAILSALGLDAQGQPAKAQHHAA</sequence>
<dbReference type="GO" id="GO:0034599">
    <property type="term" value="P:cellular response to oxidative stress"/>
    <property type="evidence" value="ECO:0007669"/>
    <property type="project" value="TreeGrafter"/>
</dbReference>
<evidence type="ECO:0000256" key="7">
    <source>
        <dbReference type="ARBA" id="ARBA00023284"/>
    </source>
</evidence>
<dbReference type="InterPro" id="IPR000866">
    <property type="entry name" value="AhpC/TSA"/>
</dbReference>
<dbReference type="EC" id="1.11.1.24" evidence="2"/>
<comment type="similarity">
    <text evidence="9">Belongs to the peroxiredoxin family. BCP/PrxQ subfamily.</text>
</comment>
<comment type="catalytic activity">
    <reaction evidence="11">
        <text>a hydroperoxide + [thioredoxin]-dithiol = an alcohol + [thioredoxin]-disulfide + H2O</text>
        <dbReference type="Rhea" id="RHEA:62620"/>
        <dbReference type="Rhea" id="RHEA-COMP:10698"/>
        <dbReference type="Rhea" id="RHEA-COMP:10700"/>
        <dbReference type="ChEBI" id="CHEBI:15377"/>
        <dbReference type="ChEBI" id="CHEBI:29950"/>
        <dbReference type="ChEBI" id="CHEBI:30879"/>
        <dbReference type="ChEBI" id="CHEBI:35924"/>
        <dbReference type="ChEBI" id="CHEBI:50058"/>
        <dbReference type="EC" id="1.11.1.24"/>
    </reaction>
</comment>
<evidence type="ECO:0000256" key="6">
    <source>
        <dbReference type="ARBA" id="ARBA00023157"/>
    </source>
</evidence>
<evidence type="ECO:0000256" key="3">
    <source>
        <dbReference type="ARBA" id="ARBA00022559"/>
    </source>
</evidence>
<name>A0A7W4KFB2_9PROT</name>
<keyword evidence="6" id="KW-1015">Disulfide bond</keyword>
<dbReference type="GO" id="GO:0005737">
    <property type="term" value="C:cytoplasm"/>
    <property type="evidence" value="ECO:0007669"/>
    <property type="project" value="TreeGrafter"/>
</dbReference>
<evidence type="ECO:0000256" key="5">
    <source>
        <dbReference type="ARBA" id="ARBA00023002"/>
    </source>
</evidence>
<feature type="domain" description="Thioredoxin" evidence="12">
    <location>
        <begin position="52"/>
        <end position="223"/>
    </location>
</feature>
<dbReference type="EMBL" id="JABEQK010000009">
    <property type="protein sequence ID" value="MBB2205820.1"/>
    <property type="molecule type" value="Genomic_DNA"/>
</dbReference>
<accession>A0A7W4KFB2</accession>
<evidence type="ECO:0000313" key="14">
    <source>
        <dbReference type="Proteomes" id="UP000540556"/>
    </source>
</evidence>
<evidence type="ECO:0000313" key="13">
    <source>
        <dbReference type="EMBL" id="MBB2205820.1"/>
    </source>
</evidence>
<dbReference type="Proteomes" id="UP000540556">
    <property type="component" value="Unassembled WGS sequence"/>
</dbReference>
<keyword evidence="14" id="KW-1185">Reference proteome</keyword>
<dbReference type="GO" id="GO:0008379">
    <property type="term" value="F:thioredoxin peroxidase activity"/>
    <property type="evidence" value="ECO:0007669"/>
    <property type="project" value="TreeGrafter"/>
</dbReference>
<keyword evidence="5" id="KW-0560">Oxidoreductase</keyword>
<keyword evidence="3" id="KW-0575">Peroxidase</keyword>
<evidence type="ECO:0000256" key="2">
    <source>
        <dbReference type="ARBA" id="ARBA00013017"/>
    </source>
</evidence>
<comment type="caution">
    <text evidence="13">The sequence shown here is derived from an EMBL/GenBank/DDBJ whole genome shotgun (WGS) entry which is preliminary data.</text>
</comment>
<dbReference type="GO" id="GO:0045454">
    <property type="term" value="P:cell redox homeostasis"/>
    <property type="evidence" value="ECO:0007669"/>
    <property type="project" value="TreeGrafter"/>
</dbReference>
<evidence type="ECO:0000256" key="8">
    <source>
        <dbReference type="ARBA" id="ARBA00032824"/>
    </source>
</evidence>
<dbReference type="InterPro" id="IPR036249">
    <property type="entry name" value="Thioredoxin-like_sf"/>
</dbReference>